<name>A0A0D0BA27_9AGAM</name>
<evidence type="ECO:0000313" key="1">
    <source>
        <dbReference type="EMBL" id="KIK40483.1"/>
    </source>
</evidence>
<reference evidence="1 2" key="1">
    <citation type="submission" date="2014-04" db="EMBL/GenBank/DDBJ databases">
        <authorList>
            <consortium name="DOE Joint Genome Institute"/>
            <person name="Kuo A."/>
            <person name="Ruytinx J."/>
            <person name="Rineau F."/>
            <person name="Colpaert J."/>
            <person name="Kohler A."/>
            <person name="Nagy L.G."/>
            <person name="Floudas D."/>
            <person name="Copeland A."/>
            <person name="Barry K.W."/>
            <person name="Cichocki N."/>
            <person name="Veneault-Fourrey C."/>
            <person name="LaButti K."/>
            <person name="Lindquist E.A."/>
            <person name="Lipzen A."/>
            <person name="Lundell T."/>
            <person name="Morin E."/>
            <person name="Murat C."/>
            <person name="Sun H."/>
            <person name="Tunlid A."/>
            <person name="Henrissat B."/>
            <person name="Grigoriev I.V."/>
            <person name="Hibbett D.S."/>
            <person name="Martin F."/>
            <person name="Nordberg H.P."/>
            <person name="Cantor M.N."/>
            <person name="Hua S.X."/>
        </authorList>
    </citation>
    <scope>NUCLEOTIDE SEQUENCE [LARGE SCALE GENOMIC DNA]</scope>
    <source>
        <strain evidence="1 2">UH-Slu-Lm8-n1</strain>
    </source>
</reference>
<dbReference type="InParanoid" id="A0A0D0BA27"/>
<dbReference type="EMBL" id="KN835301">
    <property type="protein sequence ID" value="KIK40483.1"/>
    <property type="molecule type" value="Genomic_DNA"/>
</dbReference>
<reference evidence="2" key="2">
    <citation type="submission" date="2015-01" db="EMBL/GenBank/DDBJ databases">
        <title>Evolutionary Origins and Diversification of the Mycorrhizal Mutualists.</title>
        <authorList>
            <consortium name="DOE Joint Genome Institute"/>
            <consortium name="Mycorrhizal Genomics Consortium"/>
            <person name="Kohler A."/>
            <person name="Kuo A."/>
            <person name="Nagy L.G."/>
            <person name="Floudas D."/>
            <person name="Copeland A."/>
            <person name="Barry K.W."/>
            <person name="Cichocki N."/>
            <person name="Veneault-Fourrey C."/>
            <person name="LaButti K."/>
            <person name="Lindquist E.A."/>
            <person name="Lipzen A."/>
            <person name="Lundell T."/>
            <person name="Morin E."/>
            <person name="Murat C."/>
            <person name="Riley R."/>
            <person name="Ohm R."/>
            <person name="Sun H."/>
            <person name="Tunlid A."/>
            <person name="Henrissat B."/>
            <person name="Grigoriev I.V."/>
            <person name="Hibbett D.S."/>
            <person name="Martin F."/>
        </authorList>
    </citation>
    <scope>NUCLEOTIDE SEQUENCE [LARGE SCALE GENOMIC DNA]</scope>
    <source>
        <strain evidence="2">UH-Slu-Lm8-n1</strain>
    </source>
</reference>
<evidence type="ECO:0000313" key="2">
    <source>
        <dbReference type="Proteomes" id="UP000054485"/>
    </source>
</evidence>
<protein>
    <submittedName>
        <fullName evidence="1">Uncharacterized protein</fullName>
    </submittedName>
</protein>
<dbReference type="AlphaFoldDB" id="A0A0D0BA27"/>
<gene>
    <name evidence="1" type="ORF">CY34DRAFT_807166</name>
</gene>
<proteinExistence type="predicted"/>
<dbReference type="HOGENOM" id="CLU_2997998_0_0_1"/>
<accession>A0A0D0BA27</accession>
<dbReference type="Proteomes" id="UP000054485">
    <property type="component" value="Unassembled WGS sequence"/>
</dbReference>
<organism evidence="1 2">
    <name type="scientific">Suillus luteus UH-Slu-Lm8-n1</name>
    <dbReference type="NCBI Taxonomy" id="930992"/>
    <lineage>
        <taxon>Eukaryota</taxon>
        <taxon>Fungi</taxon>
        <taxon>Dikarya</taxon>
        <taxon>Basidiomycota</taxon>
        <taxon>Agaricomycotina</taxon>
        <taxon>Agaricomycetes</taxon>
        <taxon>Agaricomycetidae</taxon>
        <taxon>Boletales</taxon>
        <taxon>Suillineae</taxon>
        <taxon>Suillaceae</taxon>
        <taxon>Suillus</taxon>
    </lineage>
</organism>
<keyword evidence="2" id="KW-1185">Reference proteome</keyword>
<sequence length="57" mass="6385">MTFCPHLSVSAAWYISRFSFGRLALHEFRKISTVSWTNNSCPTSLIALPPLKMLDAA</sequence>
<dbReference type="OrthoDB" id="10458476at2759"/>